<comment type="cofactor">
    <cofactor evidence="1">
        <name>Mg(2+)</name>
        <dbReference type="ChEBI" id="CHEBI:18420"/>
    </cofactor>
</comment>
<dbReference type="EMBL" id="JADEXG010000022">
    <property type="protein sequence ID" value="MBE9077814.1"/>
    <property type="molecule type" value="Genomic_DNA"/>
</dbReference>
<accession>A0A8J7ANN9</accession>
<organism evidence="9 10">
    <name type="scientific">Vasconcelosia minhoensis LEGE 07310</name>
    <dbReference type="NCBI Taxonomy" id="915328"/>
    <lineage>
        <taxon>Bacteria</taxon>
        <taxon>Bacillati</taxon>
        <taxon>Cyanobacteriota</taxon>
        <taxon>Cyanophyceae</taxon>
        <taxon>Nodosilineales</taxon>
        <taxon>Cymatolegaceae</taxon>
        <taxon>Vasconcelosia</taxon>
        <taxon>Vasconcelosia minhoensis</taxon>
    </lineage>
</organism>
<evidence type="ECO:0000256" key="3">
    <source>
        <dbReference type="ARBA" id="ARBA00022722"/>
    </source>
</evidence>
<dbReference type="GO" id="GO:0004518">
    <property type="term" value="F:nuclease activity"/>
    <property type="evidence" value="ECO:0007669"/>
    <property type="project" value="UniProtKB-KW"/>
</dbReference>
<dbReference type="RefSeq" id="WP_193906972.1">
    <property type="nucleotide sequence ID" value="NZ_JADEXG010000022.1"/>
</dbReference>
<dbReference type="Proteomes" id="UP000636505">
    <property type="component" value="Unassembled WGS sequence"/>
</dbReference>
<dbReference type="CDD" id="cd09881">
    <property type="entry name" value="PIN_VapC4-5_FitB-like"/>
    <property type="match status" value="1"/>
</dbReference>
<evidence type="ECO:0000256" key="7">
    <source>
        <dbReference type="ARBA" id="ARBA00038093"/>
    </source>
</evidence>
<feature type="domain" description="PIN" evidence="8">
    <location>
        <begin position="2"/>
        <end position="132"/>
    </location>
</feature>
<keyword evidence="3" id="KW-0540">Nuclease</keyword>
<evidence type="ECO:0000256" key="5">
    <source>
        <dbReference type="ARBA" id="ARBA00022801"/>
    </source>
</evidence>
<sequence>MYVLDTDHLSLIQRNGREGKRILARLAIVAAVEVAVTVITYEEQVRGRLSVLSRARNLDEQISAYRGLQKLSNDYRSIMIVPFNLAAGLEHQRLRKAYPRLGNMDLKIAAIAVVNNATLLTRNLSDFSQIAGLKIENWAEI</sequence>
<dbReference type="GO" id="GO:0046872">
    <property type="term" value="F:metal ion binding"/>
    <property type="evidence" value="ECO:0007669"/>
    <property type="project" value="UniProtKB-KW"/>
</dbReference>
<keyword evidence="5" id="KW-0378">Hydrolase</keyword>
<evidence type="ECO:0000256" key="4">
    <source>
        <dbReference type="ARBA" id="ARBA00022723"/>
    </source>
</evidence>
<keyword evidence="2" id="KW-1277">Toxin-antitoxin system</keyword>
<evidence type="ECO:0000256" key="2">
    <source>
        <dbReference type="ARBA" id="ARBA00022649"/>
    </source>
</evidence>
<evidence type="ECO:0000256" key="6">
    <source>
        <dbReference type="ARBA" id="ARBA00022842"/>
    </source>
</evidence>
<evidence type="ECO:0000313" key="9">
    <source>
        <dbReference type="EMBL" id="MBE9077814.1"/>
    </source>
</evidence>
<dbReference type="AlphaFoldDB" id="A0A8J7ANN9"/>
<dbReference type="Gene3D" id="3.40.50.1010">
    <property type="entry name" value="5'-nuclease"/>
    <property type="match status" value="1"/>
</dbReference>
<keyword evidence="10" id="KW-1185">Reference proteome</keyword>
<dbReference type="InterPro" id="IPR050556">
    <property type="entry name" value="Type_II_TA_system_RNase"/>
</dbReference>
<dbReference type="InterPro" id="IPR029060">
    <property type="entry name" value="PIN-like_dom_sf"/>
</dbReference>
<dbReference type="SUPFAM" id="SSF88723">
    <property type="entry name" value="PIN domain-like"/>
    <property type="match status" value="1"/>
</dbReference>
<evidence type="ECO:0000256" key="1">
    <source>
        <dbReference type="ARBA" id="ARBA00001946"/>
    </source>
</evidence>
<evidence type="ECO:0000259" key="8">
    <source>
        <dbReference type="Pfam" id="PF01850"/>
    </source>
</evidence>
<comment type="similarity">
    <text evidence="7">Belongs to the PINc/VapC protein family.</text>
</comment>
<comment type="caution">
    <text evidence="9">The sequence shown here is derived from an EMBL/GenBank/DDBJ whole genome shotgun (WGS) entry which is preliminary data.</text>
</comment>
<dbReference type="GO" id="GO:0016787">
    <property type="term" value="F:hydrolase activity"/>
    <property type="evidence" value="ECO:0007669"/>
    <property type="project" value="UniProtKB-KW"/>
</dbReference>
<reference evidence="9" key="1">
    <citation type="submission" date="2020-10" db="EMBL/GenBank/DDBJ databases">
        <authorList>
            <person name="Castelo-Branco R."/>
            <person name="Eusebio N."/>
            <person name="Adriana R."/>
            <person name="Vieira A."/>
            <person name="Brugerolle De Fraissinette N."/>
            <person name="Rezende De Castro R."/>
            <person name="Schneider M.P."/>
            <person name="Vasconcelos V."/>
            <person name="Leao P.N."/>
        </authorList>
    </citation>
    <scope>NUCLEOTIDE SEQUENCE</scope>
    <source>
        <strain evidence="9">LEGE 07310</strain>
    </source>
</reference>
<evidence type="ECO:0000313" key="10">
    <source>
        <dbReference type="Proteomes" id="UP000636505"/>
    </source>
</evidence>
<dbReference type="PANTHER" id="PTHR33653:SF1">
    <property type="entry name" value="RIBONUCLEASE VAPC2"/>
    <property type="match status" value="1"/>
</dbReference>
<keyword evidence="6" id="KW-0460">Magnesium</keyword>
<gene>
    <name evidence="9" type="ORF">IQ241_11000</name>
</gene>
<proteinExistence type="inferred from homology"/>
<keyword evidence="4" id="KW-0479">Metal-binding</keyword>
<name>A0A8J7ANN9_9CYAN</name>
<dbReference type="Pfam" id="PF01850">
    <property type="entry name" value="PIN"/>
    <property type="match status" value="1"/>
</dbReference>
<protein>
    <submittedName>
        <fullName evidence="9">Type II toxin-antitoxin system VapC family toxin</fullName>
    </submittedName>
</protein>
<dbReference type="PANTHER" id="PTHR33653">
    <property type="entry name" value="RIBONUCLEASE VAPC2"/>
    <property type="match status" value="1"/>
</dbReference>
<dbReference type="InterPro" id="IPR002716">
    <property type="entry name" value="PIN_dom"/>
</dbReference>